<evidence type="ECO:0000313" key="1">
    <source>
        <dbReference type="EMBL" id="CAB3928954.1"/>
    </source>
</evidence>
<dbReference type="Pfam" id="PF18742">
    <property type="entry name" value="DpnII-MboI"/>
    <property type="match status" value="1"/>
</dbReference>
<dbReference type="RefSeq" id="WP_021027211.1">
    <property type="nucleotide sequence ID" value="NZ_CADILH010000001.1"/>
</dbReference>
<keyword evidence="2" id="KW-1185">Reference proteome</keyword>
<evidence type="ECO:0000313" key="2">
    <source>
        <dbReference type="Proteomes" id="UP000494183"/>
    </source>
</evidence>
<dbReference type="EMBL" id="CADILH010000001">
    <property type="protein sequence ID" value="CAB3928954.1"/>
    <property type="molecule type" value="Genomic_DNA"/>
</dbReference>
<name>A0A6S7EUD8_9BURK</name>
<protein>
    <submittedName>
        <fullName evidence="1">Uncharacterized protein</fullName>
    </submittedName>
</protein>
<sequence length="270" mass="30718">MTQDEFIDTLERYSAALSAMLGRFTKSHSGIYMAQGDEGRYREIGVELIDLFRDEVVDGLHHAKIVADYFNDSTNTYIGTPSYRGVENVRGVVNAMLARVRRSPACLRSAQLSPGKVTAPERVEALYRIGERFHQVAKQLRVRRQDRPTLDIGDEYDVQDLFHALLRIPFDDVRPEEWTPSYAGGASRMDFLLPEIEAVVEIKKSRPGLGARELGEQLIVDIAKYKRHPNCRTLFCFVYDPDGRIHNPRGIENDLNAEQDELKVRVLIAP</sequence>
<reference evidence="1 2" key="1">
    <citation type="submission" date="2020-04" db="EMBL/GenBank/DDBJ databases">
        <authorList>
            <person name="De Canck E."/>
        </authorList>
    </citation>
    <scope>NUCLEOTIDE SEQUENCE [LARGE SCALE GENOMIC DNA]</scope>
    <source>
        <strain evidence="1 2">LMG 6000</strain>
    </source>
</reference>
<organism evidence="1 2">
    <name type="scientific">Achromobacter insolitus</name>
    <dbReference type="NCBI Taxonomy" id="217204"/>
    <lineage>
        <taxon>Bacteria</taxon>
        <taxon>Pseudomonadati</taxon>
        <taxon>Pseudomonadota</taxon>
        <taxon>Betaproteobacteria</taxon>
        <taxon>Burkholderiales</taxon>
        <taxon>Alcaligenaceae</taxon>
        <taxon>Achromobacter</taxon>
    </lineage>
</organism>
<dbReference type="AlphaFoldDB" id="A0A6S7EUD8"/>
<proteinExistence type="predicted"/>
<accession>A0A6S7EUD8</accession>
<dbReference type="Proteomes" id="UP000494183">
    <property type="component" value="Unassembled WGS sequence"/>
</dbReference>
<gene>
    <name evidence="1" type="ORF">LMG6000_00006</name>
</gene>